<feature type="transmembrane region" description="Helical" evidence="1">
    <location>
        <begin position="217"/>
        <end position="243"/>
    </location>
</feature>
<dbReference type="Proteomes" id="UP000243217">
    <property type="component" value="Unassembled WGS sequence"/>
</dbReference>
<dbReference type="Gene3D" id="3.30.70.1230">
    <property type="entry name" value="Nucleotide cyclase"/>
    <property type="match status" value="1"/>
</dbReference>
<dbReference type="GO" id="GO:0009190">
    <property type="term" value="P:cyclic nucleotide biosynthetic process"/>
    <property type="evidence" value="ECO:0007669"/>
    <property type="project" value="InterPro"/>
</dbReference>
<dbReference type="InterPro" id="IPR050697">
    <property type="entry name" value="Adenylyl/Guanylyl_Cyclase_3/4"/>
</dbReference>
<dbReference type="InterPro" id="IPR001054">
    <property type="entry name" value="A/G_cyclase"/>
</dbReference>
<proteinExistence type="predicted"/>
<evidence type="ECO:0000313" key="3">
    <source>
        <dbReference type="EMBL" id="OQR96434.1"/>
    </source>
</evidence>
<comment type="caution">
    <text evidence="3">The sequence shown here is derived from an EMBL/GenBank/DDBJ whole genome shotgun (WGS) entry which is preliminary data.</text>
</comment>
<dbReference type="GO" id="GO:0035556">
    <property type="term" value="P:intracellular signal transduction"/>
    <property type="evidence" value="ECO:0007669"/>
    <property type="project" value="InterPro"/>
</dbReference>
<protein>
    <submittedName>
        <fullName evidence="3">Adenylate cyclase</fullName>
    </submittedName>
</protein>
<feature type="transmembrane region" description="Helical" evidence="1">
    <location>
        <begin position="166"/>
        <end position="191"/>
    </location>
</feature>
<keyword evidence="1" id="KW-0472">Membrane</keyword>
<organism evidence="3 4">
    <name type="scientific">Thraustotheca clavata</name>
    <dbReference type="NCBI Taxonomy" id="74557"/>
    <lineage>
        <taxon>Eukaryota</taxon>
        <taxon>Sar</taxon>
        <taxon>Stramenopiles</taxon>
        <taxon>Oomycota</taxon>
        <taxon>Saprolegniomycetes</taxon>
        <taxon>Saprolegniales</taxon>
        <taxon>Achlyaceae</taxon>
        <taxon>Thraustotheca</taxon>
    </lineage>
</organism>
<keyword evidence="1" id="KW-1133">Transmembrane helix</keyword>
<dbReference type="OrthoDB" id="2021138at2759"/>
<dbReference type="STRING" id="74557.A0A1V9ZEK7"/>
<dbReference type="InterPro" id="IPR029787">
    <property type="entry name" value="Nucleotide_cyclase"/>
</dbReference>
<dbReference type="SMART" id="SM00044">
    <property type="entry name" value="CYCc"/>
    <property type="match status" value="1"/>
</dbReference>
<evidence type="ECO:0000256" key="1">
    <source>
        <dbReference type="SAM" id="Phobius"/>
    </source>
</evidence>
<dbReference type="SUPFAM" id="SSF55073">
    <property type="entry name" value="Nucleotide cyclase"/>
    <property type="match status" value="1"/>
</dbReference>
<dbReference type="PANTHER" id="PTHR43081">
    <property type="entry name" value="ADENYLATE CYCLASE, TERMINAL-DIFFERENTIATION SPECIFIC-RELATED"/>
    <property type="match status" value="1"/>
</dbReference>
<feature type="transmembrane region" description="Helical" evidence="1">
    <location>
        <begin position="43"/>
        <end position="68"/>
    </location>
</feature>
<sequence length="535" mass="60591">MTLSDENKLIVYIVILSVSCFTDAIVLFTAFQRTYLRNSAVQFVTYSIFLSDCVWSLFRVVLYSIGMYNGHIPSTNQDSRSYSDDHPLFEGLITVIGDRFILLSSIWIMFSVYEMRRLVTKSISRSEERERTLVFYYQLAALGPNILFVVAFCFCVGFGSIQTVNIALRISLYTFVAASVISFVYVVYTMIQMHRLKEKRKGFIDPSAKSVAYRVKVLAFVYLASVMPTMLVTLALDVAVHVFGVADPFGRASIELFFVTNCIFYSNGIFNAFSIGGSVSCCLRCLRPVLPRDVFDQLLESEHQSLDNSSDANVPPLFKPVFVNTDIENSTFLWSNLPNEMTKALSLHDDCIREQLAKYRGYEITTAGDAFELAFHSTIDAISWCIRVQKELLILAWPKELEQFACSKTVRDNFRRVLFRGLRVRMAIHVGDDQIICSVHPTTGKTVYSGLHEMIARDIVNASLGGQILMSQATRAEYMEEIEFTQLPPETRPGEMVLDKDFSINDTSQCHIADLDLNVPMCEIVPNALKHRFVS</sequence>
<dbReference type="PROSITE" id="PS50125">
    <property type="entry name" value="GUANYLATE_CYCLASE_2"/>
    <property type="match status" value="1"/>
</dbReference>
<feature type="transmembrane region" description="Helical" evidence="1">
    <location>
        <begin position="12"/>
        <end position="31"/>
    </location>
</feature>
<keyword evidence="4" id="KW-1185">Reference proteome</keyword>
<feature type="transmembrane region" description="Helical" evidence="1">
    <location>
        <begin position="88"/>
        <end position="113"/>
    </location>
</feature>
<keyword evidence="1" id="KW-0812">Transmembrane</keyword>
<accession>A0A1V9ZEK7</accession>
<dbReference type="Pfam" id="PF00211">
    <property type="entry name" value="Guanylate_cyc"/>
    <property type="match status" value="1"/>
</dbReference>
<dbReference type="PANTHER" id="PTHR43081:SF1">
    <property type="entry name" value="ADENYLATE CYCLASE, TERMINAL-DIFFERENTIATION SPECIFIC"/>
    <property type="match status" value="1"/>
</dbReference>
<evidence type="ECO:0000313" key="4">
    <source>
        <dbReference type="Proteomes" id="UP000243217"/>
    </source>
</evidence>
<dbReference type="EMBL" id="JNBS01001971">
    <property type="protein sequence ID" value="OQR96434.1"/>
    <property type="molecule type" value="Genomic_DNA"/>
</dbReference>
<feature type="domain" description="Guanylate cyclase" evidence="2">
    <location>
        <begin position="321"/>
        <end position="431"/>
    </location>
</feature>
<gene>
    <name evidence="3" type="ORF">THRCLA_07287</name>
</gene>
<dbReference type="AlphaFoldDB" id="A0A1V9ZEK7"/>
<feature type="transmembrane region" description="Helical" evidence="1">
    <location>
        <begin position="134"/>
        <end position="160"/>
    </location>
</feature>
<name>A0A1V9ZEK7_9STRA</name>
<reference evidence="3 4" key="1">
    <citation type="journal article" date="2014" name="Genome Biol. Evol.">
        <title>The secreted proteins of Achlya hypogyna and Thraustotheca clavata identify the ancestral oomycete secretome and reveal gene acquisitions by horizontal gene transfer.</title>
        <authorList>
            <person name="Misner I."/>
            <person name="Blouin N."/>
            <person name="Leonard G."/>
            <person name="Richards T.A."/>
            <person name="Lane C.E."/>
        </authorList>
    </citation>
    <scope>NUCLEOTIDE SEQUENCE [LARGE SCALE GENOMIC DNA]</scope>
    <source>
        <strain evidence="3 4">ATCC 34112</strain>
    </source>
</reference>
<evidence type="ECO:0000259" key="2">
    <source>
        <dbReference type="PROSITE" id="PS50125"/>
    </source>
</evidence>